<feature type="transmembrane region" description="Helical" evidence="6">
    <location>
        <begin position="7"/>
        <end position="27"/>
    </location>
</feature>
<dbReference type="EMBL" id="PFMI01000025">
    <property type="protein sequence ID" value="PIZ01028.1"/>
    <property type="molecule type" value="Genomic_DNA"/>
</dbReference>
<dbReference type="PANTHER" id="PTHR21716">
    <property type="entry name" value="TRANSMEMBRANE PROTEIN"/>
    <property type="match status" value="1"/>
</dbReference>
<dbReference type="GO" id="GO:0016020">
    <property type="term" value="C:membrane"/>
    <property type="evidence" value="ECO:0007669"/>
    <property type="project" value="UniProtKB-SubCell"/>
</dbReference>
<comment type="caution">
    <text evidence="7">The sequence shown here is derived from an EMBL/GenBank/DDBJ whole genome shotgun (WGS) entry which is preliminary data.</text>
</comment>
<reference evidence="8" key="1">
    <citation type="submission" date="2017-09" db="EMBL/GenBank/DDBJ databases">
        <title>Depth-based differentiation of microbial function through sediment-hosted aquifers and enrichment of novel symbionts in the deep terrestrial subsurface.</title>
        <authorList>
            <person name="Probst A.J."/>
            <person name="Ladd B."/>
            <person name="Jarett J.K."/>
            <person name="Geller-Mcgrath D.E."/>
            <person name="Sieber C.M.K."/>
            <person name="Emerson J.B."/>
            <person name="Anantharaman K."/>
            <person name="Thomas B.C."/>
            <person name="Malmstrom R."/>
            <person name="Stieglmeier M."/>
            <person name="Klingl A."/>
            <person name="Woyke T."/>
            <person name="Ryan C.M."/>
            <person name="Banfield J.F."/>
        </authorList>
    </citation>
    <scope>NUCLEOTIDE SEQUENCE [LARGE SCALE GENOMIC DNA]</scope>
</reference>
<dbReference type="InterPro" id="IPR002549">
    <property type="entry name" value="AI-2E-like"/>
</dbReference>
<dbReference type="PANTHER" id="PTHR21716:SF66">
    <property type="entry name" value="TRANSPORT PROTEIN SLL0063-RELATED"/>
    <property type="match status" value="1"/>
</dbReference>
<organism evidence="7 8">
    <name type="scientific">bacterium (Candidatus Gribaldobacteria) CG_4_10_14_0_8_um_filter_33_9</name>
    <dbReference type="NCBI Taxonomy" id="2014266"/>
    <lineage>
        <taxon>Bacteria</taxon>
        <taxon>Candidatus Gribaldobacteria</taxon>
    </lineage>
</organism>
<comment type="similarity">
    <text evidence="2">Belongs to the autoinducer-2 exporter (AI-2E) (TC 2.A.86) family.</text>
</comment>
<evidence type="ECO:0000313" key="7">
    <source>
        <dbReference type="EMBL" id="PIZ01028.1"/>
    </source>
</evidence>
<keyword evidence="5 6" id="KW-0472">Membrane</keyword>
<name>A0A2M7RNG8_9BACT</name>
<gene>
    <name evidence="7" type="ORF">COY61_00920</name>
</gene>
<feature type="transmembrane region" description="Helical" evidence="6">
    <location>
        <begin position="227"/>
        <end position="253"/>
    </location>
</feature>
<evidence type="ECO:0000256" key="1">
    <source>
        <dbReference type="ARBA" id="ARBA00004141"/>
    </source>
</evidence>
<keyword evidence="3 6" id="KW-0812">Transmembrane</keyword>
<evidence type="ECO:0000256" key="5">
    <source>
        <dbReference type="ARBA" id="ARBA00023136"/>
    </source>
</evidence>
<comment type="subcellular location">
    <subcellularLocation>
        <location evidence="1">Membrane</location>
        <topology evidence="1">Multi-pass membrane protein</topology>
    </subcellularLocation>
</comment>
<keyword evidence="4 6" id="KW-1133">Transmembrane helix</keyword>
<sequence>MYEEKTLNINWDFCLKITAIVILLYFLFTIRKLLIWFVFALILSILFNFSIDFLEQKKIPRILVAIVIYFGLLTIISVFLYKSAPIFLLEIKQFSSNLPLYFQKISPFFEKIGYGFLQDSQSFLSFLENNLKIAGESAVNALIAFFGGVTTMIFVISLSFFLSLEKNFLERVLANFAPIGHRERLFNLLPKVKKQVSGWFFSRIIGGLFVGLLCYFFLIFLEVKHAFIFSFAFGIFDFIPVVGPLVAGAIIVLTVATESLSKAFFVLLGLIIIQQIENNLLSPVLFKKFTGIPPALVLMALAIGGTLWGFLGAILAIPLAGIVFEIVENYLGLKKEEGKKEQVEVL</sequence>
<evidence type="ECO:0000256" key="3">
    <source>
        <dbReference type="ARBA" id="ARBA00022692"/>
    </source>
</evidence>
<feature type="transmembrane region" description="Helical" evidence="6">
    <location>
        <begin position="141"/>
        <end position="162"/>
    </location>
</feature>
<dbReference type="GO" id="GO:0055085">
    <property type="term" value="P:transmembrane transport"/>
    <property type="evidence" value="ECO:0007669"/>
    <property type="project" value="TreeGrafter"/>
</dbReference>
<evidence type="ECO:0000256" key="4">
    <source>
        <dbReference type="ARBA" id="ARBA00022989"/>
    </source>
</evidence>
<dbReference type="Proteomes" id="UP000229371">
    <property type="component" value="Unassembled WGS sequence"/>
</dbReference>
<proteinExistence type="inferred from homology"/>
<feature type="transmembrane region" description="Helical" evidence="6">
    <location>
        <begin position="260"/>
        <end position="276"/>
    </location>
</feature>
<feature type="transmembrane region" description="Helical" evidence="6">
    <location>
        <begin position="62"/>
        <end position="81"/>
    </location>
</feature>
<feature type="transmembrane region" description="Helical" evidence="6">
    <location>
        <begin position="200"/>
        <end position="221"/>
    </location>
</feature>
<evidence type="ECO:0000313" key="8">
    <source>
        <dbReference type="Proteomes" id="UP000229371"/>
    </source>
</evidence>
<dbReference type="AlphaFoldDB" id="A0A2M7RNG8"/>
<evidence type="ECO:0008006" key="9">
    <source>
        <dbReference type="Google" id="ProtNLM"/>
    </source>
</evidence>
<dbReference type="Pfam" id="PF01594">
    <property type="entry name" value="AI-2E_transport"/>
    <property type="match status" value="1"/>
</dbReference>
<feature type="transmembrane region" description="Helical" evidence="6">
    <location>
        <begin position="33"/>
        <end position="50"/>
    </location>
</feature>
<feature type="transmembrane region" description="Helical" evidence="6">
    <location>
        <begin position="296"/>
        <end position="324"/>
    </location>
</feature>
<evidence type="ECO:0000256" key="2">
    <source>
        <dbReference type="ARBA" id="ARBA00009773"/>
    </source>
</evidence>
<evidence type="ECO:0000256" key="6">
    <source>
        <dbReference type="SAM" id="Phobius"/>
    </source>
</evidence>
<accession>A0A2M7RNG8</accession>
<protein>
    <recommendedName>
        <fullName evidence="9">AI-2E family transporter</fullName>
    </recommendedName>
</protein>